<dbReference type="PANTHER" id="PTHR44675:SF1">
    <property type="entry name" value="P21-ACTIVATED PROTEIN KINASE-INTERACTING PROTEIN 1"/>
    <property type="match status" value="1"/>
</dbReference>
<dbReference type="InterPro" id="IPR001680">
    <property type="entry name" value="WD40_rpt"/>
</dbReference>
<feature type="region of interest" description="Disordered" evidence="2">
    <location>
        <begin position="522"/>
        <end position="549"/>
    </location>
</feature>
<evidence type="ECO:0000313" key="4">
    <source>
        <dbReference type="Proteomes" id="UP000244855"/>
    </source>
</evidence>
<name>A0A2V1DGM4_9PLEO</name>
<dbReference type="Gene3D" id="2.130.10.10">
    <property type="entry name" value="YVTN repeat-like/Quinoprotein amine dehydrogenase"/>
    <property type="match status" value="2"/>
</dbReference>
<feature type="compositionally biased region" description="Polar residues" evidence="2">
    <location>
        <begin position="62"/>
        <end position="71"/>
    </location>
</feature>
<feature type="compositionally biased region" description="Low complexity" evidence="2">
    <location>
        <begin position="461"/>
        <end position="479"/>
    </location>
</feature>
<feature type="region of interest" description="Disordered" evidence="2">
    <location>
        <begin position="391"/>
        <end position="410"/>
    </location>
</feature>
<feature type="region of interest" description="Disordered" evidence="2">
    <location>
        <begin position="461"/>
        <end position="500"/>
    </location>
</feature>
<dbReference type="InterPro" id="IPR051959">
    <property type="entry name" value="PAK1-Kinase_Regulator"/>
</dbReference>
<dbReference type="STRING" id="97972.A0A2V1DGM4"/>
<dbReference type="SUPFAM" id="SSF50978">
    <property type="entry name" value="WD40 repeat-like"/>
    <property type="match status" value="1"/>
</dbReference>
<feature type="compositionally biased region" description="Basic and acidic residues" evidence="2">
    <location>
        <begin position="480"/>
        <end position="492"/>
    </location>
</feature>
<proteinExistence type="predicted"/>
<keyword evidence="1" id="KW-0853">WD repeat</keyword>
<evidence type="ECO:0000256" key="1">
    <source>
        <dbReference type="PROSITE-ProRule" id="PRU00221"/>
    </source>
</evidence>
<dbReference type="InterPro" id="IPR015943">
    <property type="entry name" value="WD40/YVTN_repeat-like_dom_sf"/>
</dbReference>
<feature type="region of interest" description="Disordered" evidence="2">
    <location>
        <begin position="1"/>
        <end position="71"/>
    </location>
</feature>
<feature type="repeat" description="WD" evidence="1">
    <location>
        <begin position="441"/>
        <end position="464"/>
    </location>
</feature>
<evidence type="ECO:0000313" key="3">
    <source>
        <dbReference type="EMBL" id="PVH97181.1"/>
    </source>
</evidence>
<sequence>MAKRKRDLNDAAQKAKAIKSRKNGDAPSSPKADLTTPTTTTAKHQEQSEKKQNETTTATTAPNGTSSDPLTFQIITGSYERVLHGFTATIPSTLITPSTQDLSITELKNQPKVDFTDTFLFNAHTSAIRCLALTPPSQESSKVLLATGSTDERINIYSLSKTPPPLSKKNEPKLPTLHSTSISENTKNKEMGSLLHHSSTITALHFPTRSKLLSASEDSTIAITRTRDWEPLSTIKAPIPKAQGRPSGDTAAPGEVPAGINAFAVHPSQKLMLSVGRGEKCMRLWNLVTGKKAGVLTFTRDLLASVGSTRFDSGEAKSVVWEPREGEEFAVAFDRGVVVFGIDCVPKLTIFPTPRTKVHKLQYLPLPRASESTPTILLISTEDGRILLYNTSTSSSTTDSSKSSSSSSPEILAQIAGPAAGITSRIKDFDILPLPSTPNFLIITGSSDGTVRLWVLDTETLLSSSPPPSTSSLPPSSTKGAEKKKPAGEKDGFTAPKQVGRLVGMYATETRVTCLRAFEMAAARSAADDDDDEEEGKGVEDDGSSSEDE</sequence>
<dbReference type="OrthoDB" id="308449at2759"/>
<dbReference type="EMBL" id="KZ805444">
    <property type="protein sequence ID" value="PVH97181.1"/>
    <property type="molecule type" value="Genomic_DNA"/>
</dbReference>
<dbReference type="Pfam" id="PF00400">
    <property type="entry name" value="WD40"/>
    <property type="match status" value="3"/>
</dbReference>
<feature type="compositionally biased region" description="Acidic residues" evidence="2">
    <location>
        <begin position="528"/>
        <end position="549"/>
    </location>
</feature>
<gene>
    <name evidence="3" type="ORF">DM02DRAFT_616718</name>
</gene>
<accession>A0A2V1DGM4</accession>
<feature type="compositionally biased region" description="Low complexity" evidence="2">
    <location>
        <begin position="391"/>
        <end position="408"/>
    </location>
</feature>
<feature type="region of interest" description="Disordered" evidence="2">
    <location>
        <begin position="159"/>
        <end position="179"/>
    </location>
</feature>
<dbReference type="PROSITE" id="PS50082">
    <property type="entry name" value="WD_REPEATS_2"/>
    <property type="match status" value="1"/>
</dbReference>
<evidence type="ECO:0000256" key="2">
    <source>
        <dbReference type="SAM" id="MobiDB-lite"/>
    </source>
</evidence>
<feature type="compositionally biased region" description="Basic and acidic residues" evidence="2">
    <location>
        <begin position="43"/>
        <end position="53"/>
    </location>
</feature>
<keyword evidence="4" id="KW-1185">Reference proteome</keyword>
<dbReference type="AlphaFoldDB" id="A0A2V1DGM4"/>
<dbReference type="PANTHER" id="PTHR44675">
    <property type="entry name" value="PAK1 INTERACTING PROTEIN 1"/>
    <property type="match status" value="1"/>
</dbReference>
<protein>
    <submittedName>
        <fullName evidence="3">WD40 repeat-like protein</fullName>
    </submittedName>
</protein>
<dbReference type="InterPro" id="IPR036322">
    <property type="entry name" value="WD40_repeat_dom_sf"/>
</dbReference>
<dbReference type="SMART" id="SM00320">
    <property type="entry name" value="WD40"/>
    <property type="match status" value="4"/>
</dbReference>
<reference evidence="3 4" key="1">
    <citation type="journal article" date="2018" name="Sci. Rep.">
        <title>Comparative genomics provides insights into the lifestyle and reveals functional heterogeneity of dark septate endophytic fungi.</title>
        <authorList>
            <person name="Knapp D.G."/>
            <person name="Nemeth J.B."/>
            <person name="Barry K."/>
            <person name="Hainaut M."/>
            <person name="Henrissat B."/>
            <person name="Johnson J."/>
            <person name="Kuo A."/>
            <person name="Lim J.H.P."/>
            <person name="Lipzen A."/>
            <person name="Nolan M."/>
            <person name="Ohm R.A."/>
            <person name="Tamas L."/>
            <person name="Grigoriev I.V."/>
            <person name="Spatafora J.W."/>
            <person name="Nagy L.G."/>
            <person name="Kovacs G.M."/>
        </authorList>
    </citation>
    <scope>NUCLEOTIDE SEQUENCE [LARGE SCALE GENOMIC DNA]</scope>
    <source>
        <strain evidence="3 4">DSE2036</strain>
    </source>
</reference>
<dbReference type="Proteomes" id="UP000244855">
    <property type="component" value="Unassembled WGS sequence"/>
</dbReference>
<organism evidence="3 4">
    <name type="scientific">Periconia macrospinosa</name>
    <dbReference type="NCBI Taxonomy" id="97972"/>
    <lineage>
        <taxon>Eukaryota</taxon>
        <taxon>Fungi</taxon>
        <taxon>Dikarya</taxon>
        <taxon>Ascomycota</taxon>
        <taxon>Pezizomycotina</taxon>
        <taxon>Dothideomycetes</taxon>
        <taxon>Pleosporomycetidae</taxon>
        <taxon>Pleosporales</taxon>
        <taxon>Massarineae</taxon>
        <taxon>Periconiaceae</taxon>
        <taxon>Periconia</taxon>
    </lineage>
</organism>